<evidence type="ECO:0000256" key="1">
    <source>
        <dbReference type="ARBA" id="ARBA00023015"/>
    </source>
</evidence>
<dbReference type="InParanoid" id="A3LQZ7"/>
<evidence type="ECO:0000256" key="2">
    <source>
        <dbReference type="ARBA" id="ARBA00023125"/>
    </source>
</evidence>
<feature type="region of interest" description="Disordered" evidence="5">
    <location>
        <begin position="493"/>
        <end position="517"/>
    </location>
</feature>
<dbReference type="Gene3D" id="1.10.30.10">
    <property type="entry name" value="High mobility group box domain"/>
    <property type="match status" value="1"/>
</dbReference>
<dbReference type="AlphaFoldDB" id="A3LQZ7"/>
<dbReference type="PANTHER" id="PTHR10270">
    <property type="entry name" value="SOX TRANSCRIPTION FACTOR"/>
    <property type="match status" value="1"/>
</dbReference>
<dbReference type="eggNOG" id="KOG0527">
    <property type="taxonomic scope" value="Eukaryota"/>
</dbReference>
<sequence length="517" mass="57067">MSTAVYYDNLQMPLEDIHSKPSNILPSLAQIIPPMSHQSQQPHSIQSSSSSSYTHDASLVAVAASPANSTPTTTTGQISPNLVGSSLPVAVNVSGMPVYTDSKTLYPSSQSDVYVGSQLSTASTTPAALAYSVNSNISPSINVNGNATYGTSQMVGPGPMNGAEEKCICKSNANRIPRPRNAFILFRQKYHQSVLDEGNVIRTNPEVSRELGRRWRSLSASEKDHWNNLAEEEKKNHAKKYPGYRYTPRRNGKNKNCPACRQKAMRQQQVQLHNQQMLQIQQEQYQQYLQLQQQQQQQQQHIMSQQQQQQHIMSQQQQQQQQHIIGQQQQQSQQQQQQQNLVAQQPQNAQQIQLQQQQQNSQLAGANLMGANQQYVISSNPYHGNVLVAPPAAANYQVSFNNDLGSVGNTSSSSNQDKLSPLSNIPNQQFALHPNTQQVPAGSGTTSHNPSHLSSASNEIIGGSGAQFAIGYDQHQQVQQVQQPVAGYYQHQQRYNSAPGGNNYGYDSFGVQHGSQQ</sequence>
<dbReference type="Pfam" id="PF00505">
    <property type="entry name" value="HMG_box"/>
    <property type="match status" value="1"/>
</dbReference>
<dbReference type="GO" id="GO:0000978">
    <property type="term" value="F:RNA polymerase II cis-regulatory region sequence-specific DNA binding"/>
    <property type="evidence" value="ECO:0007669"/>
    <property type="project" value="TreeGrafter"/>
</dbReference>
<dbReference type="Proteomes" id="UP000002258">
    <property type="component" value="Chromosome 3"/>
</dbReference>
<dbReference type="GO" id="GO:0000122">
    <property type="term" value="P:negative regulation of transcription by RNA polymerase II"/>
    <property type="evidence" value="ECO:0007669"/>
    <property type="project" value="TreeGrafter"/>
</dbReference>
<protein>
    <submittedName>
        <fullName evidence="7">Slightly ste11-like protein</fullName>
    </submittedName>
</protein>
<organism evidence="7 8">
    <name type="scientific">Scheffersomyces stipitis (strain ATCC 58785 / CBS 6054 / NBRC 10063 / NRRL Y-11545)</name>
    <name type="common">Yeast</name>
    <name type="synonym">Pichia stipitis</name>
    <dbReference type="NCBI Taxonomy" id="322104"/>
    <lineage>
        <taxon>Eukaryota</taxon>
        <taxon>Fungi</taxon>
        <taxon>Dikarya</taxon>
        <taxon>Ascomycota</taxon>
        <taxon>Saccharomycotina</taxon>
        <taxon>Pichiomycetes</taxon>
        <taxon>Debaryomycetaceae</taxon>
        <taxon>Scheffersomyces</taxon>
    </lineage>
</organism>
<feature type="region of interest" description="Disordered" evidence="5">
    <location>
        <begin position="233"/>
        <end position="260"/>
    </location>
</feature>
<dbReference type="RefSeq" id="XP_001383328.2">
    <property type="nucleotide sequence ID" value="XM_001383291.1"/>
</dbReference>
<dbReference type="GeneID" id="4837826"/>
<evidence type="ECO:0000259" key="6">
    <source>
        <dbReference type="PROSITE" id="PS50118"/>
    </source>
</evidence>
<dbReference type="CDD" id="cd01389">
    <property type="entry name" value="HMG-box_ROX1-like"/>
    <property type="match status" value="1"/>
</dbReference>
<evidence type="ECO:0000313" key="7">
    <source>
        <dbReference type="EMBL" id="ABN65299.2"/>
    </source>
</evidence>
<dbReference type="KEGG" id="pic:PICST_67218"/>
<keyword evidence="2 4" id="KW-0238">DNA-binding</keyword>
<keyword evidence="3" id="KW-0804">Transcription</keyword>
<dbReference type="InterPro" id="IPR009071">
    <property type="entry name" value="HMG_box_dom"/>
</dbReference>
<dbReference type="HOGENOM" id="CLU_032221_0_0_1"/>
<dbReference type="OrthoDB" id="6247875at2759"/>
<dbReference type="EMBL" id="CP000497">
    <property type="protein sequence ID" value="ABN65299.2"/>
    <property type="molecule type" value="Genomic_DNA"/>
</dbReference>
<dbReference type="PROSITE" id="PS50118">
    <property type="entry name" value="HMG_BOX_2"/>
    <property type="match status" value="1"/>
</dbReference>
<keyword evidence="1" id="KW-0805">Transcription regulation</keyword>
<dbReference type="GO" id="GO:0030154">
    <property type="term" value="P:cell differentiation"/>
    <property type="evidence" value="ECO:0007669"/>
    <property type="project" value="TreeGrafter"/>
</dbReference>
<dbReference type="SUPFAM" id="SSF47095">
    <property type="entry name" value="HMG-box"/>
    <property type="match status" value="1"/>
</dbReference>
<name>A3LQZ7_PICST</name>
<dbReference type="PANTHER" id="PTHR10270:SF161">
    <property type="entry name" value="SEX-DETERMINING REGION Y PROTEIN"/>
    <property type="match status" value="1"/>
</dbReference>
<dbReference type="STRING" id="322104.A3LQZ7"/>
<keyword evidence="8" id="KW-1185">Reference proteome</keyword>
<evidence type="ECO:0000256" key="5">
    <source>
        <dbReference type="SAM" id="MobiDB-lite"/>
    </source>
</evidence>
<feature type="compositionally biased region" description="Basic residues" evidence="5">
    <location>
        <begin position="236"/>
        <end position="253"/>
    </location>
</feature>
<reference evidence="7 8" key="1">
    <citation type="journal article" date="2007" name="Nat. Biotechnol.">
        <title>Genome sequence of the lignocellulose-bioconverting and xylose-fermenting yeast Pichia stipitis.</title>
        <authorList>
            <person name="Jeffries T.W."/>
            <person name="Grigoriev I.V."/>
            <person name="Grimwood J."/>
            <person name="Laplaza J.M."/>
            <person name="Aerts A."/>
            <person name="Salamov A."/>
            <person name="Schmutz J."/>
            <person name="Lindquist E."/>
            <person name="Dehal P."/>
            <person name="Shapiro H."/>
            <person name="Jin Y.S."/>
            <person name="Passoth V."/>
            <person name="Richardson P.M."/>
        </authorList>
    </citation>
    <scope>NUCLEOTIDE SEQUENCE [LARGE SCALE GENOMIC DNA]</scope>
    <source>
        <strain evidence="8">ATCC 58785 / CBS 6054 / NBRC 10063 / NRRL Y-11545</strain>
    </source>
</reference>
<dbReference type="SMART" id="SM00398">
    <property type="entry name" value="HMG"/>
    <property type="match status" value="1"/>
</dbReference>
<feature type="region of interest" description="Disordered" evidence="5">
    <location>
        <begin position="407"/>
        <end position="458"/>
    </location>
</feature>
<gene>
    <name evidence="7" type="primary">RFG1</name>
    <name evidence="7" type="ORF">PICST_67218</name>
</gene>
<evidence type="ECO:0000256" key="3">
    <source>
        <dbReference type="ARBA" id="ARBA00023163"/>
    </source>
</evidence>
<dbReference type="InterPro" id="IPR036910">
    <property type="entry name" value="HMG_box_dom_sf"/>
</dbReference>
<dbReference type="GO" id="GO:0001228">
    <property type="term" value="F:DNA-binding transcription activator activity, RNA polymerase II-specific"/>
    <property type="evidence" value="ECO:0007669"/>
    <property type="project" value="TreeGrafter"/>
</dbReference>
<accession>A3LQZ7</accession>
<dbReference type="InterPro" id="IPR050140">
    <property type="entry name" value="SRY-related_HMG-box_TF-like"/>
</dbReference>
<feature type="domain" description="HMG box" evidence="6">
    <location>
        <begin position="176"/>
        <end position="245"/>
    </location>
</feature>
<proteinExistence type="predicted"/>
<feature type="DNA-binding region" description="HMG box" evidence="4">
    <location>
        <begin position="176"/>
        <end position="245"/>
    </location>
</feature>
<keyword evidence="4" id="KW-0539">Nucleus</keyword>
<evidence type="ECO:0000313" key="8">
    <source>
        <dbReference type="Proteomes" id="UP000002258"/>
    </source>
</evidence>
<evidence type="ECO:0000256" key="4">
    <source>
        <dbReference type="PROSITE-ProRule" id="PRU00267"/>
    </source>
</evidence>
<dbReference type="FunFam" id="1.10.30.10:FF:000041">
    <property type="entry name" value="HMG box family protein"/>
    <property type="match status" value="1"/>
</dbReference>
<dbReference type="GO" id="GO:0005634">
    <property type="term" value="C:nucleus"/>
    <property type="evidence" value="ECO:0007669"/>
    <property type="project" value="UniProtKB-UniRule"/>
</dbReference>